<proteinExistence type="inferred from homology"/>
<dbReference type="AlphaFoldDB" id="A0A1A9N983"/>
<evidence type="ECO:0000313" key="8">
    <source>
        <dbReference type="Proteomes" id="UP000078116"/>
    </source>
</evidence>
<dbReference type="InterPro" id="IPR051121">
    <property type="entry name" value="FAH"/>
</dbReference>
<reference evidence="7 8" key="1">
    <citation type="submission" date="2016-04" db="EMBL/GenBank/DDBJ databases">
        <title>Reclassification of Paraburkholderia panaciterrae (Farh et al. 2015) Dobritsa &amp; Samadpour 2016 as a later homotypic synonym of Paraburkholderia ginsengiterrae (Farh et al. 2015) Dobritsa &amp; Samadpour 2016.</title>
        <authorList>
            <person name="Dobritsa A.P."/>
            <person name="Kutumbaka K."/>
            <person name="Samadpour M."/>
        </authorList>
    </citation>
    <scope>NUCLEOTIDE SEQUENCE [LARGE SCALE GENOMIC DNA]</scope>
    <source>
        <strain evidence="6 8">DCY85</strain>
        <strain evidence="5 7">DCY85-1</strain>
    </source>
</reference>
<evidence type="ECO:0000313" key="7">
    <source>
        <dbReference type="Proteomes" id="UP000077961"/>
    </source>
</evidence>
<organism evidence="6 8">
    <name type="scientific">Paraburkholderia ginsengiterrae</name>
    <dbReference type="NCBI Taxonomy" id="1462993"/>
    <lineage>
        <taxon>Bacteria</taxon>
        <taxon>Pseudomonadati</taxon>
        <taxon>Pseudomonadota</taxon>
        <taxon>Betaproteobacteria</taxon>
        <taxon>Burkholderiales</taxon>
        <taxon>Burkholderiaceae</taxon>
        <taxon>Paraburkholderia</taxon>
    </lineage>
</organism>
<name>A0A1A9N983_9BURK</name>
<dbReference type="Pfam" id="PF01557">
    <property type="entry name" value="FAA_hydrolase"/>
    <property type="match status" value="1"/>
</dbReference>
<evidence type="ECO:0000256" key="1">
    <source>
        <dbReference type="ARBA" id="ARBA00001946"/>
    </source>
</evidence>
<comment type="caution">
    <text evidence="6">The sequence shown here is derived from an EMBL/GenBank/DDBJ whole genome shotgun (WGS) entry which is preliminary data.</text>
</comment>
<comment type="similarity">
    <text evidence="2">Belongs to the FAH family.</text>
</comment>
<evidence type="ECO:0000313" key="5">
    <source>
        <dbReference type="EMBL" id="OAJ56555.1"/>
    </source>
</evidence>
<evidence type="ECO:0000259" key="4">
    <source>
        <dbReference type="Pfam" id="PF01557"/>
    </source>
</evidence>
<protein>
    <recommendedName>
        <fullName evidence="4">Fumarylacetoacetase-like C-terminal domain-containing protein</fullName>
    </recommendedName>
</protein>
<dbReference type="GO" id="GO:0044281">
    <property type="term" value="P:small molecule metabolic process"/>
    <property type="evidence" value="ECO:0007669"/>
    <property type="project" value="UniProtKB-ARBA"/>
</dbReference>
<dbReference type="Proteomes" id="UP000077961">
    <property type="component" value="Unassembled WGS sequence"/>
</dbReference>
<sequence length="236" mass="25830">MLITPIRFPNKLVCVGAVYRDHLREFNLPAERWPKMPIFLRPPSTSIVGPGGAVAIPPNTKQFDWEVELAVVIGARLTDADLDSAQAAIAGYTVGIDLTCRDLLDRESTIGVDLVRAKAQDAMAPVGPVLMPAEFVSDPQQLRLRLYVNDEIKQDGCTSDMLYSVYEQVATISRFITLEPGDIVFTGSCAGSGASIGQFLQPGDRVRAEIDKVGRLEVGIAEARRRPEGYRETLVE</sequence>
<evidence type="ECO:0000313" key="6">
    <source>
        <dbReference type="EMBL" id="OAJ61638.1"/>
    </source>
</evidence>
<dbReference type="Proteomes" id="UP000078116">
    <property type="component" value="Unassembled WGS sequence"/>
</dbReference>
<dbReference type="PANTHER" id="PTHR42796:SF4">
    <property type="entry name" value="FUMARYLACETOACETATE HYDROLASE DOMAIN-CONTAINING PROTEIN 2A"/>
    <property type="match status" value="1"/>
</dbReference>
<dbReference type="Gene3D" id="3.90.850.10">
    <property type="entry name" value="Fumarylacetoacetase-like, C-terminal domain"/>
    <property type="match status" value="1"/>
</dbReference>
<evidence type="ECO:0000256" key="3">
    <source>
        <dbReference type="ARBA" id="ARBA00022723"/>
    </source>
</evidence>
<evidence type="ECO:0000256" key="2">
    <source>
        <dbReference type="ARBA" id="ARBA00010211"/>
    </source>
</evidence>
<dbReference type="PANTHER" id="PTHR42796">
    <property type="entry name" value="FUMARYLACETOACETATE HYDROLASE DOMAIN-CONTAINING PROTEIN 2A-RELATED"/>
    <property type="match status" value="1"/>
</dbReference>
<dbReference type="EMBL" id="LXKA01000209">
    <property type="protein sequence ID" value="OAJ61638.1"/>
    <property type="molecule type" value="Genomic_DNA"/>
</dbReference>
<dbReference type="STRING" id="1462993.A6V36_33820"/>
<dbReference type="GO" id="GO:0046872">
    <property type="term" value="F:metal ion binding"/>
    <property type="evidence" value="ECO:0007669"/>
    <property type="project" value="UniProtKB-KW"/>
</dbReference>
<keyword evidence="7" id="KW-1185">Reference proteome</keyword>
<dbReference type="GO" id="GO:0003824">
    <property type="term" value="F:catalytic activity"/>
    <property type="evidence" value="ECO:0007669"/>
    <property type="project" value="InterPro"/>
</dbReference>
<dbReference type="InterPro" id="IPR036663">
    <property type="entry name" value="Fumarylacetoacetase_C_sf"/>
</dbReference>
<accession>A0A1A9N983</accession>
<feature type="domain" description="Fumarylacetoacetase-like C-terminal" evidence="4">
    <location>
        <begin position="11"/>
        <end position="218"/>
    </location>
</feature>
<comment type="cofactor">
    <cofactor evidence="1">
        <name>Mg(2+)</name>
        <dbReference type="ChEBI" id="CHEBI:18420"/>
    </cofactor>
</comment>
<dbReference type="SUPFAM" id="SSF56529">
    <property type="entry name" value="FAH"/>
    <property type="match status" value="1"/>
</dbReference>
<gene>
    <name evidence="5" type="ORF">A6V36_33820</name>
    <name evidence="6" type="ORF">A6V37_25090</name>
</gene>
<dbReference type="InterPro" id="IPR011234">
    <property type="entry name" value="Fumarylacetoacetase-like_C"/>
</dbReference>
<keyword evidence="3" id="KW-0479">Metal-binding</keyword>
<dbReference type="EMBL" id="LXJZ01000186">
    <property type="protein sequence ID" value="OAJ56555.1"/>
    <property type="molecule type" value="Genomic_DNA"/>
</dbReference>